<dbReference type="EMBL" id="BARW01017376">
    <property type="protein sequence ID" value="GAJ01501.1"/>
    <property type="molecule type" value="Genomic_DNA"/>
</dbReference>
<comment type="caution">
    <text evidence="1">The sequence shown here is derived from an EMBL/GenBank/DDBJ whole genome shotgun (WGS) entry which is preliminary data.</text>
</comment>
<gene>
    <name evidence="1" type="ORF">S12H4_30039</name>
</gene>
<reference evidence="1" key="1">
    <citation type="journal article" date="2014" name="Front. Microbiol.">
        <title>High frequency of phylogenetically diverse reductive dehalogenase-homologous genes in deep subseafloor sedimentary metagenomes.</title>
        <authorList>
            <person name="Kawai M."/>
            <person name="Futagami T."/>
            <person name="Toyoda A."/>
            <person name="Takaki Y."/>
            <person name="Nishi S."/>
            <person name="Hori S."/>
            <person name="Arai W."/>
            <person name="Tsubouchi T."/>
            <person name="Morono Y."/>
            <person name="Uchiyama I."/>
            <person name="Ito T."/>
            <person name="Fujiyama A."/>
            <person name="Inagaki F."/>
            <person name="Takami H."/>
        </authorList>
    </citation>
    <scope>NUCLEOTIDE SEQUENCE</scope>
    <source>
        <strain evidence="1">Expedition CK06-06</strain>
    </source>
</reference>
<sequence>MIEHIEQEASCLCLFQESKILRELEQLMIELQENEVVNEYLN</sequence>
<name>X1UNQ2_9ZZZZ</name>
<dbReference type="AlphaFoldDB" id="X1UNQ2"/>
<organism evidence="1">
    <name type="scientific">marine sediment metagenome</name>
    <dbReference type="NCBI Taxonomy" id="412755"/>
    <lineage>
        <taxon>unclassified sequences</taxon>
        <taxon>metagenomes</taxon>
        <taxon>ecological metagenomes</taxon>
    </lineage>
</organism>
<accession>X1UNQ2</accession>
<evidence type="ECO:0000313" key="1">
    <source>
        <dbReference type="EMBL" id="GAJ01501.1"/>
    </source>
</evidence>
<proteinExistence type="predicted"/>
<protein>
    <submittedName>
        <fullName evidence="1">Uncharacterized protein</fullName>
    </submittedName>
</protein>